<reference evidence="3" key="1">
    <citation type="journal article" date="2019" name="Int. J. Syst. Evol. Microbiol.">
        <title>The Global Catalogue of Microorganisms (GCM) 10K type strain sequencing project: providing services to taxonomists for standard genome sequencing and annotation.</title>
        <authorList>
            <consortium name="The Broad Institute Genomics Platform"/>
            <consortium name="The Broad Institute Genome Sequencing Center for Infectious Disease"/>
            <person name="Wu L."/>
            <person name="Ma J."/>
        </authorList>
    </citation>
    <scope>NUCLEOTIDE SEQUENCE [LARGE SCALE GENOMIC DNA]</scope>
    <source>
        <strain evidence="3">CGMCC 1.16306</strain>
    </source>
</reference>
<dbReference type="EC" id="2.3.-.-" evidence="2"/>
<dbReference type="PANTHER" id="PTHR43259:SF1">
    <property type="entry name" value="N-ACETYLTRANSFERASE DOMAIN-CONTAINING PROTEIN"/>
    <property type="match status" value="1"/>
</dbReference>
<dbReference type="InterPro" id="IPR016181">
    <property type="entry name" value="Acyl_CoA_acyltransferase"/>
</dbReference>
<dbReference type="EMBL" id="JBHSFW010000001">
    <property type="protein sequence ID" value="MFC4618347.1"/>
    <property type="molecule type" value="Genomic_DNA"/>
</dbReference>
<comment type="caution">
    <text evidence="2">The sequence shown here is derived from an EMBL/GenBank/DDBJ whole genome shotgun (WGS) entry which is preliminary data.</text>
</comment>
<dbReference type="SUPFAM" id="SSF55729">
    <property type="entry name" value="Acyl-CoA N-acyltransferases (Nat)"/>
    <property type="match status" value="1"/>
</dbReference>
<dbReference type="PANTHER" id="PTHR43259">
    <property type="entry name" value="SPT10P"/>
    <property type="match status" value="1"/>
</dbReference>
<dbReference type="PROSITE" id="PS51186">
    <property type="entry name" value="GNAT"/>
    <property type="match status" value="1"/>
</dbReference>
<dbReference type="Gene3D" id="3.40.630.30">
    <property type="match status" value="1"/>
</dbReference>
<accession>A0ABV9GK21</accession>
<dbReference type="CDD" id="cd04301">
    <property type="entry name" value="NAT_SF"/>
    <property type="match status" value="1"/>
</dbReference>
<dbReference type="Pfam" id="PF00583">
    <property type="entry name" value="Acetyltransf_1"/>
    <property type="match status" value="1"/>
</dbReference>
<evidence type="ECO:0000259" key="1">
    <source>
        <dbReference type="PROSITE" id="PS51186"/>
    </source>
</evidence>
<evidence type="ECO:0000313" key="2">
    <source>
        <dbReference type="EMBL" id="MFC4618347.1"/>
    </source>
</evidence>
<proteinExistence type="predicted"/>
<dbReference type="Proteomes" id="UP001596022">
    <property type="component" value="Unassembled WGS sequence"/>
</dbReference>
<feature type="domain" description="N-acetyltransferase" evidence="1">
    <location>
        <begin position="19"/>
        <end position="155"/>
    </location>
</feature>
<gene>
    <name evidence="2" type="ORF">ACFO4N_06330</name>
</gene>
<name>A0ABV9GK21_9BACL</name>
<dbReference type="RefSeq" id="WP_376845342.1">
    <property type="nucleotide sequence ID" value="NZ_JBHSFW010000001.1"/>
</dbReference>
<keyword evidence="2" id="KW-0012">Acyltransferase</keyword>
<protein>
    <submittedName>
        <fullName evidence="2">GNAT family N-acetyltransferase</fullName>
        <ecNumber evidence="2">2.3.-.-</ecNumber>
    </submittedName>
</protein>
<dbReference type="GO" id="GO:0016746">
    <property type="term" value="F:acyltransferase activity"/>
    <property type="evidence" value="ECO:0007669"/>
    <property type="project" value="UniProtKB-KW"/>
</dbReference>
<organism evidence="2 3">
    <name type="scientific">Camelliibacillus cellulosilyticus</name>
    <dbReference type="NCBI Taxonomy" id="2174486"/>
    <lineage>
        <taxon>Bacteria</taxon>
        <taxon>Bacillati</taxon>
        <taxon>Bacillota</taxon>
        <taxon>Bacilli</taxon>
        <taxon>Bacillales</taxon>
        <taxon>Sporolactobacillaceae</taxon>
        <taxon>Camelliibacillus</taxon>
    </lineage>
</organism>
<evidence type="ECO:0000313" key="3">
    <source>
        <dbReference type="Proteomes" id="UP001596022"/>
    </source>
</evidence>
<dbReference type="InterPro" id="IPR052829">
    <property type="entry name" value="N-acetyltransferase_domain"/>
</dbReference>
<keyword evidence="2" id="KW-0808">Transferase</keyword>
<dbReference type="InterPro" id="IPR000182">
    <property type="entry name" value="GNAT_dom"/>
</dbReference>
<keyword evidence="3" id="KW-1185">Reference proteome</keyword>
<sequence>MTVELVPLSEGQFQDYLTDSIREYAEEHIKAGNWREEEALEKAEQEFRQLLPNGVKTENHQLFSVTFQNEQIGILWIYIRQNTADKQAFIYDIKLDEQHRGKGLGKMTMAALDQYALKTGIKKIALHVFAHNKTAIALYEKSGYITTDYHMAKTY</sequence>